<evidence type="ECO:0000256" key="2">
    <source>
        <dbReference type="ARBA" id="ARBA00022692"/>
    </source>
</evidence>
<protein>
    <recommendedName>
        <fullName evidence="8">Membrane protein required for colicin V production</fullName>
    </recommendedName>
</protein>
<dbReference type="PANTHER" id="PTHR36926">
    <property type="entry name" value="COLICIN V PRODUCTION PROTEIN"/>
    <property type="match status" value="1"/>
</dbReference>
<evidence type="ECO:0000256" key="3">
    <source>
        <dbReference type="ARBA" id="ARBA00022989"/>
    </source>
</evidence>
<evidence type="ECO:0000313" key="7">
    <source>
        <dbReference type="Proteomes" id="UP000643403"/>
    </source>
</evidence>
<comment type="subcellular location">
    <subcellularLocation>
        <location evidence="1">Membrane</location>
        <topology evidence="1">Multi-pass membrane protein</topology>
    </subcellularLocation>
</comment>
<keyword evidence="4 5" id="KW-0472">Membrane</keyword>
<proteinExistence type="predicted"/>
<dbReference type="Pfam" id="PF02674">
    <property type="entry name" value="Colicin_V"/>
    <property type="match status" value="1"/>
</dbReference>
<name>A0ABQ3BZT6_9GAMM</name>
<evidence type="ECO:0008006" key="8">
    <source>
        <dbReference type="Google" id="ProtNLM"/>
    </source>
</evidence>
<evidence type="ECO:0000313" key="6">
    <source>
        <dbReference type="EMBL" id="GGZ62942.1"/>
    </source>
</evidence>
<reference evidence="7" key="1">
    <citation type="journal article" date="2019" name="Int. J. Syst. Evol. Microbiol.">
        <title>The Global Catalogue of Microorganisms (GCM) 10K type strain sequencing project: providing services to taxonomists for standard genome sequencing and annotation.</title>
        <authorList>
            <consortium name="The Broad Institute Genomics Platform"/>
            <consortium name="The Broad Institute Genome Sequencing Center for Infectious Disease"/>
            <person name="Wu L."/>
            <person name="Ma J."/>
        </authorList>
    </citation>
    <scope>NUCLEOTIDE SEQUENCE [LARGE SCALE GENOMIC DNA]</scope>
    <source>
        <strain evidence="7">KCTC 22558</strain>
    </source>
</reference>
<feature type="transmembrane region" description="Helical" evidence="5">
    <location>
        <begin position="32"/>
        <end position="52"/>
    </location>
</feature>
<feature type="transmembrane region" description="Helical" evidence="5">
    <location>
        <begin position="101"/>
        <end position="123"/>
    </location>
</feature>
<feature type="transmembrane region" description="Helical" evidence="5">
    <location>
        <begin position="64"/>
        <end position="89"/>
    </location>
</feature>
<evidence type="ECO:0000256" key="4">
    <source>
        <dbReference type="ARBA" id="ARBA00023136"/>
    </source>
</evidence>
<organism evidence="6 7">
    <name type="scientific">Cognatilysobacter xinjiangensis</name>
    <dbReference type="NCBI Taxonomy" id="546892"/>
    <lineage>
        <taxon>Bacteria</taxon>
        <taxon>Pseudomonadati</taxon>
        <taxon>Pseudomonadota</taxon>
        <taxon>Gammaproteobacteria</taxon>
        <taxon>Lysobacterales</taxon>
        <taxon>Lysobacteraceae</taxon>
        <taxon>Cognatilysobacter</taxon>
    </lineage>
</organism>
<keyword evidence="3 5" id="KW-1133">Transmembrane helix</keyword>
<dbReference type="RefSeq" id="WP_189448617.1">
    <property type="nucleotide sequence ID" value="NZ_BMXY01000001.1"/>
</dbReference>
<dbReference type="EMBL" id="BMXY01000001">
    <property type="protein sequence ID" value="GGZ62942.1"/>
    <property type="molecule type" value="Genomic_DNA"/>
</dbReference>
<evidence type="ECO:0000256" key="5">
    <source>
        <dbReference type="SAM" id="Phobius"/>
    </source>
</evidence>
<dbReference type="InterPro" id="IPR003825">
    <property type="entry name" value="Colicin-V_CvpA"/>
</dbReference>
<comment type="caution">
    <text evidence="6">The sequence shown here is derived from an EMBL/GenBank/DDBJ whole genome shotgun (WGS) entry which is preliminary data.</text>
</comment>
<gene>
    <name evidence="6" type="ORF">GCM10008101_16460</name>
</gene>
<keyword evidence="7" id="KW-1185">Reference proteome</keyword>
<sequence>MGPIDWLLLAILGVSALTGLMRGFVGVIASLAAWLLGGICAITLGGGVARMLSDGYDPTPAQLLAGYGLCFLATSLVVAIFAFIARRMLRAAGLDGVDRMLGLALGGLRGFAMACVIVLMLGFTPVTRQPHWQASALLPVFKPGARWLSTWLPVWARERLDLDGNAPARNFPVMPPLPGLPA</sequence>
<dbReference type="PANTHER" id="PTHR36926:SF1">
    <property type="entry name" value="COLICIN V PRODUCTION PROTEIN"/>
    <property type="match status" value="1"/>
</dbReference>
<dbReference type="Proteomes" id="UP000643403">
    <property type="component" value="Unassembled WGS sequence"/>
</dbReference>
<keyword evidence="2 5" id="KW-0812">Transmembrane</keyword>
<feature type="transmembrane region" description="Helical" evidence="5">
    <location>
        <begin position="6"/>
        <end position="25"/>
    </location>
</feature>
<dbReference type="InterPro" id="IPR052719">
    <property type="entry name" value="CvpA-like"/>
</dbReference>
<evidence type="ECO:0000256" key="1">
    <source>
        <dbReference type="ARBA" id="ARBA00004141"/>
    </source>
</evidence>
<accession>A0ABQ3BZT6</accession>